<gene>
    <name evidence="2" type="ORF">DPBNPPHM_01380</name>
</gene>
<evidence type="ECO:0000313" key="2">
    <source>
        <dbReference type="EMBL" id="CAA0110444.1"/>
    </source>
</evidence>
<protein>
    <recommendedName>
        <fullName evidence="1">RCK N-terminal domain-containing protein</fullName>
    </recommendedName>
</protein>
<dbReference type="OrthoDB" id="3418949at2"/>
<proteinExistence type="predicted"/>
<organism evidence="2 3">
    <name type="scientific">BD1-7 clade bacterium</name>
    <dbReference type="NCBI Taxonomy" id="2029982"/>
    <lineage>
        <taxon>Bacteria</taxon>
        <taxon>Pseudomonadati</taxon>
        <taxon>Pseudomonadota</taxon>
        <taxon>Gammaproteobacteria</taxon>
        <taxon>Cellvibrionales</taxon>
        <taxon>Spongiibacteraceae</taxon>
        <taxon>BD1-7 clade</taxon>
    </lineage>
</organism>
<name>A0A5S9Q4Q2_9GAMM</name>
<evidence type="ECO:0000259" key="1">
    <source>
        <dbReference type="Pfam" id="PF02254"/>
    </source>
</evidence>
<dbReference type="Proteomes" id="UP000434580">
    <property type="component" value="Unassembled WGS sequence"/>
</dbReference>
<sequence>MGIALLLFLVGLKLDIHIIRSMGPVAVIFGLGRIGTQLSEQFSNNGCSVLGIDIDPQHIRQNQKTLIQAQFGDMGSPEFIAHLPLESTRFVIATTRELPDILVMISTLRDTGFQGQIVAFVDSDAEAAFLRDKGCHITFNAHSSAANLLFEQLNLSCFSSSGSNSDPTVIPAAGDS</sequence>
<reference evidence="2 3" key="1">
    <citation type="submission" date="2019-11" db="EMBL/GenBank/DDBJ databases">
        <authorList>
            <person name="Holert J."/>
        </authorList>
    </citation>
    <scope>NUCLEOTIDE SEQUENCE [LARGE SCALE GENOMIC DNA]</scope>
    <source>
        <strain evidence="2">BC5_2</strain>
    </source>
</reference>
<dbReference type="GO" id="GO:0006813">
    <property type="term" value="P:potassium ion transport"/>
    <property type="evidence" value="ECO:0007669"/>
    <property type="project" value="InterPro"/>
</dbReference>
<dbReference type="InterPro" id="IPR036291">
    <property type="entry name" value="NAD(P)-bd_dom_sf"/>
</dbReference>
<accession>A0A5S9Q4Q2</accession>
<dbReference type="EMBL" id="CACSII010000016">
    <property type="protein sequence ID" value="CAA0110444.1"/>
    <property type="molecule type" value="Genomic_DNA"/>
</dbReference>
<evidence type="ECO:0000313" key="3">
    <source>
        <dbReference type="Proteomes" id="UP000434580"/>
    </source>
</evidence>
<dbReference type="InterPro" id="IPR003148">
    <property type="entry name" value="RCK_N"/>
</dbReference>
<dbReference type="SUPFAM" id="SSF51735">
    <property type="entry name" value="NAD(P)-binding Rossmann-fold domains"/>
    <property type="match status" value="1"/>
</dbReference>
<dbReference type="Gene3D" id="3.40.50.720">
    <property type="entry name" value="NAD(P)-binding Rossmann-like Domain"/>
    <property type="match status" value="1"/>
</dbReference>
<dbReference type="AlphaFoldDB" id="A0A5S9Q4Q2"/>
<feature type="domain" description="RCK N-terminal" evidence="1">
    <location>
        <begin position="27"/>
        <end position="139"/>
    </location>
</feature>
<dbReference type="Pfam" id="PF02254">
    <property type="entry name" value="TrkA_N"/>
    <property type="match status" value="1"/>
</dbReference>